<reference evidence="8 9" key="1">
    <citation type="submission" date="2021-05" db="EMBL/GenBank/DDBJ databases">
        <title>Genome Assembly of Synthetic Allotetraploid Brassica napus Reveals Homoeologous Exchanges between Subgenomes.</title>
        <authorList>
            <person name="Davis J.T."/>
        </authorList>
    </citation>
    <scope>NUCLEOTIDE SEQUENCE [LARGE SCALE GENOMIC DNA]</scope>
    <source>
        <strain evidence="9">cv. Da-Ae</strain>
        <tissue evidence="8">Seedling</tissue>
    </source>
</reference>
<evidence type="ECO:0000256" key="5">
    <source>
        <dbReference type="PROSITE-ProRule" id="PRU00205"/>
    </source>
</evidence>
<evidence type="ECO:0000313" key="8">
    <source>
        <dbReference type="EMBL" id="KAH0862465.1"/>
    </source>
</evidence>
<feature type="transmembrane region" description="Helical" evidence="6">
    <location>
        <begin position="6"/>
        <end position="25"/>
    </location>
</feature>
<dbReference type="EMBL" id="JAGKQM010000018">
    <property type="protein sequence ID" value="KAH0862465.1"/>
    <property type="molecule type" value="Genomic_DNA"/>
</dbReference>
<dbReference type="PANTHER" id="PTHR31898">
    <property type="entry name" value="TRANSMEMBRANE PROTEIN 136"/>
    <property type="match status" value="1"/>
</dbReference>
<feature type="transmembrane region" description="Helical" evidence="6">
    <location>
        <begin position="197"/>
        <end position="218"/>
    </location>
</feature>
<comment type="subcellular location">
    <subcellularLocation>
        <location evidence="1">Membrane</location>
        <topology evidence="1">Multi-pass membrane protein</topology>
    </subcellularLocation>
</comment>
<sequence length="236" mass="26797">MEEEQIRVVKIIVIGVILWGVSFILTRRIFSSYSFDFSNRLLSTVHATVAVTLATFSVQDWSCPVCPRASKPSPQQMKYKQMDTMAFSLSYMIYDLICCQFDQVISMDNAVHHFVSILGFVAGFAYQKSGSEIIATLWIAEISSPFYHLREILKEIGYRDTSVNLAADVCFATIFTLARIVCGPFLVYVSLTADNPIFIKAMGSGLQLVSIFWFYKIFGMMRYKLFKKPKSNKKAT</sequence>
<evidence type="ECO:0000256" key="4">
    <source>
        <dbReference type="ARBA" id="ARBA00023136"/>
    </source>
</evidence>
<evidence type="ECO:0000256" key="1">
    <source>
        <dbReference type="ARBA" id="ARBA00004141"/>
    </source>
</evidence>
<feature type="domain" description="TLC" evidence="7">
    <location>
        <begin position="32"/>
        <end position="226"/>
    </location>
</feature>
<dbReference type="Proteomes" id="UP000824890">
    <property type="component" value="Unassembled WGS sequence"/>
</dbReference>
<protein>
    <recommendedName>
        <fullName evidence="7">TLC domain-containing protein</fullName>
    </recommendedName>
</protein>
<proteinExistence type="predicted"/>
<dbReference type="PROSITE" id="PS50922">
    <property type="entry name" value="TLC"/>
    <property type="match status" value="1"/>
</dbReference>
<keyword evidence="3 6" id="KW-1133">Transmembrane helix</keyword>
<dbReference type="Pfam" id="PF03798">
    <property type="entry name" value="TRAM_LAG1_CLN8"/>
    <property type="match status" value="1"/>
</dbReference>
<keyword evidence="2 5" id="KW-0812">Transmembrane</keyword>
<evidence type="ECO:0000259" key="7">
    <source>
        <dbReference type="PROSITE" id="PS50922"/>
    </source>
</evidence>
<gene>
    <name evidence="8" type="ORF">HID58_079676</name>
</gene>
<feature type="transmembrane region" description="Helical" evidence="6">
    <location>
        <begin position="169"/>
        <end position="191"/>
    </location>
</feature>
<keyword evidence="9" id="KW-1185">Reference proteome</keyword>
<dbReference type="InterPro" id="IPR006634">
    <property type="entry name" value="TLC-dom"/>
</dbReference>
<name>A0ABQ7Y2P7_BRANA</name>
<evidence type="ECO:0000256" key="3">
    <source>
        <dbReference type="ARBA" id="ARBA00022989"/>
    </source>
</evidence>
<evidence type="ECO:0000256" key="2">
    <source>
        <dbReference type="ARBA" id="ARBA00022692"/>
    </source>
</evidence>
<accession>A0ABQ7Y2P7</accession>
<dbReference type="SMART" id="SM00724">
    <property type="entry name" value="TLC"/>
    <property type="match status" value="1"/>
</dbReference>
<comment type="caution">
    <text evidence="8">The sequence shown here is derived from an EMBL/GenBank/DDBJ whole genome shotgun (WGS) entry which is preliminary data.</text>
</comment>
<evidence type="ECO:0000313" key="9">
    <source>
        <dbReference type="Proteomes" id="UP000824890"/>
    </source>
</evidence>
<dbReference type="InterPro" id="IPR042512">
    <property type="entry name" value="TLCD5"/>
</dbReference>
<organism evidence="8 9">
    <name type="scientific">Brassica napus</name>
    <name type="common">Rape</name>
    <dbReference type="NCBI Taxonomy" id="3708"/>
    <lineage>
        <taxon>Eukaryota</taxon>
        <taxon>Viridiplantae</taxon>
        <taxon>Streptophyta</taxon>
        <taxon>Embryophyta</taxon>
        <taxon>Tracheophyta</taxon>
        <taxon>Spermatophyta</taxon>
        <taxon>Magnoliopsida</taxon>
        <taxon>eudicotyledons</taxon>
        <taxon>Gunneridae</taxon>
        <taxon>Pentapetalae</taxon>
        <taxon>rosids</taxon>
        <taxon>malvids</taxon>
        <taxon>Brassicales</taxon>
        <taxon>Brassicaceae</taxon>
        <taxon>Brassiceae</taxon>
        <taxon>Brassica</taxon>
    </lineage>
</organism>
<dbReference type="PANTHER" id="PTHR31898:SF2">
    <property type="entry name" value="TRAM, LAG1 AND CLN8 (TLC) LIPID-SENSING DOMAIN CONTAINING PROTEIN"/>
    <property type="match status" value="1"/>
</dbReference>
<evidence type="ECO:0000256" key="6">
    <source>
        <dbReference type="SAM" id="Phobius"/>
    </source>
</evidence>
<keyword evidence="4 5" id="KW-0472">Membrane</keyword>